<dbReference type="Proteomes" id="UP000198922">
    <property type="component" value="Unassembled WGS sequence"/>
</dbReference>
<dbReference type="Gene3D" id="3.30.70.1070">
    <property type="entry name" value="Sporulation related repeat"/>
    <property type="match status" value="1"/>
</dbReference>
<evidence type="ECO:0000256" key="1">
    <source>
        <dbReference type="SAM" id="MobiDB-lite"/>
    </source>
</evidence>
<dbReference type="PROSITE" id="PS51724">
    <property type="entry name" value="SPOR"/>
    <property type="match status" value="1"/>
</dbReference>
<evidence type="ECO:0000313" key="3">
    <source>
        <dbReference type="EMBL" id="SDE85637.1"/>
    </source>
</evidence>
<name>A0A1G7GC04_9RHOB</name>
<dbReference type="EMBL" id="FNAT01000004">
    <property type="protein sequence ID" value="SDE85637.1"/>
    <property type="molecule type" value="Genomic_DNA"/>
</dbReference>
<dbReference type="Pfam" id="PF05036">
    <property type="entry name" value="SPOR"/>
    <property type="match status" value="1"/>
</dbReference>
<dbReference type="SUPFAM" id="SSF110997">
    <property type="entry name" value="Sporulation related repeat"/>
    <property type="match status" value="1"/>
</dbReference>
<feature type="compositionally biased region" description="Low complexity" evidence="1">
    <location>
        <begin position="65"/>
        <end position="74"/>
    </location>
</feature>
<feature type="domain" description="SPOR" evidence="2">
    <location>
        <begin position="336"/>
        <end position="413"/>
    </location>
</feature>
<evidence type="ECO:0000259" key="2">
    <source>
        <dbReference type="PROSITE" id="PS51724"/>
    </source>
</evidence>
<dbReference type="AlphaFoldDB" id="A0A1G7GC04"/>
<evidence type="ECO:0000313" key="4">
    <source>
        <dbReference type="Proteomes" id="UP000198922"/>
    </source>
</evidence>
<sequence>MAVAGQAVAQDDIPAEFPPESYEASQYVDSRGCAFIRAGVGGVTNWVPRMNREREPLCGFEPSRVAAAEPVADPAPKPETRPEPARAAPRPAPVTPRVVSPRPAPAAPLTLAAFCADRSGPQPGYVGSRTGRTIDCGPGPDAAMAMPDRSEPLRGRVTLAEVCADMAATGRRYRHSDSGAPVNCAPAAGLPVLVAGAAGDAAPAGPDRIARAAQAAGCDLGAGSGYGLIGARRDLPLRCGPQAQSPSGRSGAGAADDALAFRGAAGVAGLARPLPEPSGPPPGYRAAWQDDRLNPARGVRLVEREGAGQVRAPLLAAPVTVPQGPAGRVSTKAVPQAAIAGRFVQVGTYAEPENAARAAARLRAMQLPVAHGRLTRGGAELQVVATGPFEAGALDQALGQVRAAGYPDAFVRR</sequence>
<keyword evidence="4" id="KW-1185">Reference proteome</keyword>
<accession>A0A1G7GC04</accession>
<feature type="region of interest" description="Disordered" evidence="1">
    <location>
        <begin position="61"/>
        <end position="102"/>
    </location>
</feature>
<gene>
    <name evidence="3" type="ORF">SAMN04488567_2829</name>
</gene>
<dbReference type="STRING" id="521013.SAMN04488567_2829"/>
<feature type="compositionally biased region" description="Low complexity" evidence="1">
    <location>
        <begin position="85"/>
        <end position="102"/>
    </location>
</feature>
<dbReference type="InterPro" id="IPR007730">
    <property type="entry name" value="SPOR-like_dom"/>
</dbReference>
<protein>
    <submittedName>
        <fullName evidence="3">Sporulation related domain-containing protein</fullName>
    </submittedName>
</protein>
<organism evidence="3 4">
    <name type="scientific">Limimaricola pyoseonensis</name>
    <dbReference type="NCBI Taxonomy" id="521013"/>
    <lineage>
        <taxon>Bacteria</taxon>
        <taxon>Pseudomonadati</taxon>
        <taxon>Pseudomonadota</taxon>
        <taxon>Alphaproteobacteria</taxon>
        <taxon>Rhodobacterales</taxon>
        <taxon>Paracoccaceae</taxon>
        <taxon>Limimaricola</taxon>
    </lineage>
</organism>
<dbReference type="GO" id="GO:0042834">
    <property type="term" value="F:peptidoglycan binding"/>
    <property type="evidence" value="ECO:0007669"/>
    <property type="project" value="InterPro"/>
</dbReference>
<dbReference type="InterPro" id="IPR036680">
    <property type="entry name" value="SPOR-like_sf"/>
</dbReference>
<proteinExistence type="predicted"/>
<reference evidence="4" key="1">
    <citation type="submission" date="2016-10" db="EMBL/GenBank/DDBJ databases">
        <authorList>
            <person name="Varghese N."/>
            <person name="Submissions S."/>
        </authorList>
    </citation>
    <scope>NUCLEOTIDE SEQUENCE [LARGE SCALE GENOMIC DNA]</scope>
    <source>
        <strain evidence="4">DSM 21424</strain>
    </source>
</reference>